<evidence type="ECO:0000313" key="1">
    <source>
        <dbReference type="EMBL" id="KAK7496360.1"/>
    </source>
</evidence>
<sequence>MTQKPTQIANAATTRRWCDNRQNRNHLLSTNTEYRNEIPSTTLAATVKNW</sequence>
<dbReference type="AlphaFoldDB" id="A0ABD0LAV4"/>
<evidence type="ECO:0000313" key="2">
    <source>
        <dbReference type="Proteomes" id="UP001519460"/>
    </source>
</evidence>
<proteinExistence type="predicted"/>
<comment type="caution">
    <text evidence="1">The sequence shown here is derived from an EMBL/GenBank/DDBJ whole genome shotgun (WGS) entry which is preliminary data.</text>
</comment>
<protein>
    <submittedName>
        <fullName evidence="1">Uncharacterized protein</fullName>
    </submittedName>
</protein>
<gene>
    <name evidence="1" type="ORF">BaRGS_00012282</name>
</gene>
<reference evidence="1 2" key="1">
    <citation type="journal article" date="2023" name="Sci. Data">
        <title>Genome assembly of the Korean intertidal mud-creeper Batillaria attramentaria.</title>
        <authorList>
            <person name="Patra A.K."/>
            <person name="Ho P.T."/>
            <person name="Jun S."/>
            <person name="Lee S.J."/>
            <person name="Kim Y."/>
            <person name="Won Y.J."/>
        </authorList>
    </citation>
    <scope>NUCLEOTIDE SEQUENCE [LARGE SCALE GENOMIC DNA]</scope>
    <source>
        <strain evidence="1">Wonlab-2016</strain>
    </source>
</reference>
<feature type="non-terminal residue" evidence="1">
    <location>
        <position position="50"/>
    </location>
</feature>
<dbReference type="Proteomes" id="UP001519460">
    <property type="component" value="Unassembled WGS sequence"/>
</dbReference>
<accession>A0ABD0LAV4</accession>
<dbReference type="EMBL" id="JACVVK020000067">
    <property type="protein sequence ID" value="KAK7496360.1"/>
    <property type="molecule type" value="Genomic_DNA"/>
</dbReference>
<name>A0ABD0LAV4_9CAEN</name>
<keyword evidence="2" id="KW-1185">Reference proteome</keyword>
<organism evidence="1 2">
    <name type="scientific">Batillaria attramentaria</name>
    <dbReference type="NCBI Taxonomy" id="370345"/>
    <lineage>
        <taxon>Eukaryota</taxon>
        <taxon>Metazoa</taxon>
        <taxon>Spiralia</taxon>
        <taxon>Lophotrochozoa</taxon>
        <taxon>Mollusca</taxon>
        <taxon>Gastropoda</taxon>
        <taxon>Caenogastropoda</taxon>
        <taxon>Sorbeoconcha</taxon>
        <taxon>Cerithioidea</taxon>
        <taxon>Batillariidae</taxon>
        <taxon>Batillaria</taxon>
    </lineage>
</organism>